<dbReference type="PANTHER" id="PTHR10963">
    <property type="entry name" value="GLYCOSYL HYDROLASE-RELATED"/>
    <property type="match status" value="1"/>
</dbReference>
<evidence type="ECO:0000256" key="1">
    <source>
        <dbReference type="ARBA" id="ARBA00006865"/>
    </source>
</evidence>
<feature type="chain" id="PRO_5041208251" description="GH16 domain-containing protein" evidence="2">
    <location>
        <begin position="26"/>
        <end position="272"/>
    </location>
</feature>
<organism evidence="4 5">
    <name type="scientific">Marinibactrum halimedae</name>
    <dbReference type="NCBI Taxonomy" id="1444977"/>
    <lineage>
        <taxon>Bacteria</taxon>
        <taxon>Pseudomonadati</taxon>
        <taxon>Pseudomonadota</taxon>
        <taxon>Gammaproteobacteria</taxon>
        <taxon>Cellvibrionales</taxon>
        <taxon>Cellvibrionaceae</taxon>
        <taxon>Marinibactrum</taxon>
    </lineage>
</organism>
<dbReference type="Gene3D" id="2.60.120.200">
    <property type="match status" value="1"/>
</dbReference>
<dbReference type="InterPro" id="IPR013320">
    <property type="entry name" value="ConA-like_dom_sf"/>
</dbReference>
<proteinExistence type="inferred from homology"/>
<feature type="signal peptide" evidence="2">
    <location>
        <begin position="1"/>
        <end position="25"/>
    </location>
</feature>
<keyword evidence="5" id="KW-1185">Reference proteome</keyword>
<evidence type="ECO:0000313" key="4">
    <source>
        <dbReference type="EMBL" id="GLS24312.1"/>
    </source>
</evidence>
<dbReference type="GO" id="GO:0005975">
    <property type="term" value="P:carbohydrate metabolic process"/>
    <property type="evidence" value="ECO:0007669"/>
    <property type="project" value="InterPro"/>
</dbReference>
<dbReference type="CDD" id="cd08023">
    <property type="entry name" value="GH16_laminarinase_like"/>
    <property type="match status" value="1"/>
</dbReference>
<reference evidence="4 5" key="1">
    <citation type="journal article" date="2014" name="Int. J. Syst. Evol. Microbiol.">
        <title>Complete genome sequence of Corynebacterium casei LMG S-19264T (=DSM 44701T), isolated from a smear-ripened cheese.</title>
        <authorList>
            <consortium name="US DOE Joint Genome Institute (JGI-PGF)"/>
            <person name="Walter F."/>
            <person name="Albersmeier A."/>
            <person name="Kalinowski J."/>
            <person name="Ruckert C."/>
        </authorList>
    </citation>
    <scope>NUCLEOTIDE SEQUENCE [LARGE SCALE GENOMIC DNA]</scope>
    <source>
        <strain evidence="4 5">NBRC 110095</strain>
    </source>
</reference>
<dbReference type="Proteomes" id="UP001156870">
    <property type="component" value="Unassembled WGS sequence"/>
</dbReference>
<dbReference type="EMBL" id="BSPD01000001">
    <property type="protein sequence ID" value="GLS24312.1"/>
    <property type="molecule type" value="Genomic_DNA"/>
</dbReference>
<dbReference type="RefSeq" id="WP_232595252.1">
    <property type="nucleotide sequence ID" value="NZ_BSPD01000001.1"/>
</dbReference>
<dbReference type="InterPro" id="IPR000757">
    <property type="entry name" value="Beta-glucanase-like"/>
</dbReference>
<evidence type="ECO:0000256" key="2">
    <source>
        <dbReference type="SAM" id="SignalP"/>
    </source>
</evidence>
<comment type="similarity">
    <text evidence="1">Belongs to the glycosyl hydrolase 16 family.</text>
</comment>
<dbReference type="Pfam" id="PF00722">
    <property type="entry name" value="Glyco_hydro_16"/>
    <property type="match status" value="1"/>
</dbReference>
<feature type="domain" description="GH16" evidence="3">
    <location>
        <begin position="22"/>
        <end position="272"/>
    </location>
</feature>
<accession>A0AA37T7X7</accession>
<protein>
    <recommendedName>
        <fullName evidence="3">GH16 domain-containing protein</fullName>
    </recommendedName>
</protein>
<gene>
    <name evidence="4" type="ORF">GCM10007877_00230</name>
</gene>
<dbReference type="PROSITE" id="PS51762">
    <property type="entry name" value="GH16_2"/>
    <property type="match status" value="1"/>
</dbReference>
<dbReference type="SUPFAM" id="SSF49899">
    <property type="entry name" value="Concanavalin A-like lectins/glucanases"/>
    <property type="match status" value="1"/>
</dbReference>
<keyword evidence="2" id="KW-0732">Signal</keyword>
<dbReference type="InterPro" id="IPR050546">
    <property type="entry name" value="Glycosyl_Hydrlase_16"/>
</dbReference>
<dbReference type="AlphaFoldDB" id="A0AA37T7X7"/>
<dbReference type="GO" id="GO:0004553">
    <property type="term" value="F:hydrolase activity, hydrolyzing O-glycosyl compounds"/>
    <property type="evidence" value="ECO:0007669"/>
    <property type="project" value="InterPro"/>
</dbReference>
<name>A0AA37T7X7_9GAMM</name>
<evidence type="ECO:0000313" key="5">
    <source>
        <dbReference type="Proteomes" id="UP001156870"/>
    </source>
</evidence>
<dbReference type="PANTHER" id="PTHR10963:SF55">
    <property type="entry name" value="GLYCOSIDE HYDROLASE FAMILY 16 PROTEIN"/>
    <property type="match status" value="1"/>
</dbReference>
<sequence length="272" mass="30948">MKISNIFIGGLSVVVLLFIPLTTYAADAEPTQYSGWPLYWVDQFQGNSLDYNRWRVGYPWNSRTHNHEGYAIESNIVVEDGILKLISGGGKSGNKYNTGVVSAIEKINFDDPNVEWIVEARMKLSNRQGIWPAFWLNSVGGWPNINEIDIMEQKGWGSQAVYENVMHFSVQSGNRPSQHRTSSGPNNLDYNWHRYAVAIKKNEVKILFDGQTVNRVTGNRKDKLRRKDFNIILNAAIGGAWGGDSYKNWIDDYSKTARFAIDYVAVYRRSVN</sequence>
<evidence type="ECO:0000259" key="3">
    <source>
        <dbReference type="PROSITE" id="PS51762"/>
    </source>
</evidence>
<comment type="caution">
    <text evidence="4">The sequence shown here is derived from an EMBL/GenBank/DDBJ whole genome shotgun (WGS) entry which is preliminary data.</text>
</comment>